<dbReference type="GO" id="GO:0035438">
    <property type="term" value="F:cyclic-di-GMP binding"/>
    <property type="evidence" value="ECO:0007669"/>
    <property type="project" value="InterPro"/>
</dbReference>
<keyword evidence="1 2" id="KW-0597">Phosphoprotein</keyword>
<dbReference type="PANTHER" id="PTHR44591">
    <property type="entry name" value="STRESS RESPONSE REGULATOR PROTEIN 1"/>
    <property type="match status" value="1"/>
</dbReference>
<dbReference type="AlphaFoldDB" id="A0A1X0YE31"/>
<protein>
    <recommendedName>
        <fullName evidence="4">Response regulatory domain-containing protein</fullName>
    </recommendedName>
</protein>
<name>A0A1X0YE31_9BACT</name>
<dbReference type="PANTHER" id="PTHR44591:SF20">
    <property type="entry name" value="PROTEIN PILH"/>
    <property type="match status" value="1"/>
</dbReference>
<comment type="caution">
    <text evidence="5">The sequence shown here is derived from an EMBL/GenBank/DDBJ whole genome shotgun (WGS) entry which is preliminary data.</text>
</comment>
<evidence type="ECO:0000259" key="4">
    <source>
        <dbReference type="PROSITE" id="PS50110"/>
    </source>
</evidence>
<dbReference type="SUPFAM" id="SSF52172">
    <property type="entry name" value="CheY-like"/>
    <property type="match status" value="1"/>
</dbReference>
<dbReference type="RefSeq" id="WP_085008403.1">
    <property type="nucleotide sequence ID" value="NZ_NAAD01000001.1"/>
</dbReference>
<dbReference type="Proteomes" id="UP000193136">
    <property type="component" value="Unassembled WGS sequence"/>
</dbReference>
<dbReference type="PROSITE" id="PS50110">
    <property type="entry name" value="RESPONSE_REGULATORY"/>
    <property type="match status" value="1"/>
</dbReference>
<dbReference type="EMBL" id="NAAD01000001">
    <property type="protein sequence ID" value="ORJ63377.1"/>
    <property type="molecule type" value="Genomic_DNA"/>
</dbReference>
<dbReference type="Pfam" id="PF00072">
    <property type="entry name" value="Response_reg"/>
    <property type="match status" value="1"/>
</dbReference>
<dbReference type="SUPFAM" id="SSF141371">
    <property type="entry name" value="PilZ domain-like"/>
    <property type="match status" value="1"/>
</dbReference>
<dbReference type="Gene3D" id="3.40.50.2300">
    <property type="match status" value="1"/>
</dbReference>
<dbReference type="InterPro" id="IPR050595">
    <property type="entry name" value="Bact_response_regulator"/>
</dbReference>
<dbReference type="InterPro" id="IPR001789">
    <property type="entry name" value="Sig_transdc_resp-reg_receiver"/>
</dbReference>
<keyword evidence="6" id="KW-1185">Reference proteome</keyword>
<dbReference type="Gene3D" id="2.40.10.220">
    <property type="entry name" value="predicted glycosyltransferase like domains"/>
    <property type="match status" value="1"/>
</dbReference>
<organism evidence="5 6">
    <name type="scientific">Geothermobacter hydrogeniphilus</name>
    <dbReference type="NCBI Taxonomy" id="1969733"/>
    <lineage>
        <taxon>Bacteria</taxon>
        <taxon>Pseudomonadati</taxon>
        <taxon>Thermodesulfobacteriota</taxon>
        <taxon>Desulfuromonadia</taxon>
        <taxon>Desulfuromonadales</taxon>
        <taxon>Geothermobacteraceae</taxon>
        <taxon>Geothermobacter</taxon>
    </lineage>
</organism>
<dbReference type="STRING" id="1969733.B5V00_00495"/>
<dbReference type="InterPro" id="IPR009875">
    <property type="entry name" value="PilZ_domain"/>
</dbReference>
<accession>A0A1X0YE31</accession>
<evidence type="ECO:0000256" key="1">
    <source>
        <dbReference type="ARBA" id="ARBA00022553"/>
    </source>
</evidence>
<dbReference type="Pfam" id="PF07238">
    <property type="entry name" value="PilZ"/>
    <property type="match status" value="1"/>
</dbReference>
<dbReference type="GO" id="GO:0000160">
    <property type="term" value="P:phosphorelay signal transduction system"/>
    <property type="evidence" value="ECO:0007669"/>
    <property type="project" value="InterPro"/>
</dbReference>
<dbReference type="SMART" id="SM00448">
    <property type="entry name" value="REC"/>
    <property type="match status" value="1"/>
</dbReference>
<reference evidence="5 6" key="1">
    <citation type="submission" date="2017-03" db="EMBL/GenBank/DDBJ databases">
        <title>Genome sequence of Geothermobacter sp. EPR-M, Deep-Sea Iron Reducer.</title>
        <authorList>
            <person name="Tully B."/>
            <person name="Savalia P."/>
            <person name="Abuyen K."/>
            <person name="Baughan C."/>
            <person name="Romero E."/>
            <person name="Ronkowski C."/>
            <person name="Torres B."/>
            <person name="Tremblay J."/>
            <person name="Trujillo A."/>
            <person name="Tyler M."/>
            <person name="Perez-Rodriguez I."/>
            <person name="Amend J."/>
        </authorList>
    </citation>
    <scope>NUCLEOTIDE SEQUENCE [LARGE SCALE GENOMIC DNA]</scope>
    <source>
        <strain evidence="5 6">EPR-M</strain>
    </source>
</reference>
<feature type="region of interest" description="Disordered" evidence="3">
    <location>
        <begin position="242"/>
        <end position="261"/>
    </location>
</feature>
<evidence type="ECO:0000256" key="3">
    <source>
        <dbReference type="SAM" id="MobiDB-lite"/>
    </source>
</evidence>
<gene>
    <name evidence="5" type="ORF">B5V00_00495</name>
</gene>
<dbReference type="InterPro" id="IPR011006">
    <property type="entry name" value="CheY-like_superfamily"/>
</dbReference>
<sequence>MKQRQVVMLVDESRFFIDVMRQFLRYSHVKILSLADPQMLPEVVVEKRPDLIFLDRGAPGLEGIHLCARMKSEPGSAGIPLVMLAENGNVRERDLCLKAGCDGLLTKPIDRKAFLAMGRRFLPGIERRQERVLCHVTVFYRTLSHQYYGHTVDISTGGMFIETPVLPAVDERLRLSFNIPGVADMTVDFEARVVWLNRSEKPARISFPTGFGVEFIDPSPRARSLIRQFVEEHSPRQTLIRENQWTQSRPHLPPRGETHQC</sequence>
<dbReference type="CDD" id="cd00156">
    <property type="entry name" value="REC"/>
    <property type="match status" value="1"/>
</dbReference>
<evidence type="ECO:0000313" key="5">
    <source>
        <dbReference type="EMBL" id="ORJ63377.1"/>
    </source>
</evidence>
<dbReference type="OrthoDB" id="5387333at2"/>
<feature type="domain" description="Response regulatory" evidence="4">
    <location>
        <begin position="6"/>
        <end position="122"/>
    </location>
</feature>
<feature type="modified residue" description="4-aspartylphosphate" evidence="2">
    <location>
        <position position="55"/>
    </location>
</feature>
<evidence type="ECO:0000313" key="6">
    <source>
        <dbReference type="Proteomes" id="UP000193136"/>
    </source>
</evidence>
<proteinExistence type="predicted"/>
<evidence type="ECO:0000256" key="2">
    <source>
        <dbReference type="PROSITE-ProRule" id="PRU00169"/>
    </source>
</evidence>